<reference evidence="2" key="1">
    <citation type="submission" date="2017-07" db="EMBL/GenBank/DDBJ databases">
        <title>Taro Niue Genome Assembly and Annotation.</title>
        <authorList>
            <person name="Atibalentja N."/>
            <person name="Keating K."/>
            <person name="Fields C.J."/>
        </authorList>
    </citation>
    <scope>NUCLEOTIDE SEQUENCE</scope>
    <source>
        <strain evidence="2">Niue_2</strain>
        <tissue evidence="2">Leaf</tissue>
    </source>
</reference>
<dbReference type="EMBL" id="NMUH01004336">
    <property type="protein sequence ID" value="MQM09289.1"/>
    <property type="molecule type" value="Genomic_DNA"/>
</dbReference>
<organism evidence="2 3">
    <name type="scientific">Colocasia esculenta</name>
    <name type="common">Wild taro</name>
    <name type="synonym">Arum esculentum</name>
    <dbReference type="NCBI Taxonomy" id="4460"/>
    <lineage>
        <taxon>Eukaryota</taxon>
        <taxon>Viridiplantae</taxon>
        <taxon>Streptophyta</taxon>
        <taxon>Embryophyta</taxon>
        <taxon>Tracheophyta</taxon>
        <taxon>Spermatophyta</taxon>
        <taxon>Magnoliopsida</taxon>
        <taxon>Liliopsida</taxon>
        <taxon>Araceae</taxon>
        <taxon>Aroideae</taxon>
        <taxon>Colocasieae</taxon>
        <taxon>Colocasia</taxon>
    </lineage>
</organism>
<dbReference type="PANTHER" id="PTHR33103">
    <property type="entry name" value="OS01G0153900 PROTEIN"/>
    <property type="match status" value="1"/>
</dbReference>
<evidence type="ECO:0000313" key="2">
    <source>
        <dbReference type="EMBL" id="MQM09289.1"/>
    </source>
</evidence>
<dbReference type="InterPro" id="IPR007750">
    <property type="entry name" value="DUF674"/>
</dbReference>
<dbReference type="OrthoDB" id="2014278at2759"/>
<dbReference type="Pfam" id="PF05056">
    <property type="entry name" value="DUF674"/>
    <property type="match status" value="2"/>
</dbReference>
<comment type="caution">
    <text evidence="2">The sequence shown here is derived from an EMBL/GenBank/DDBJ whole genome shotgun (WGS) entry which is preliminary data.</text>
</comment>
<sequence>MLSVPSGSDDLLARGVSWQHNRQEQECKGETGKSGANARHRSSRMFRVSERLHAQLAAREYSEVRGCGTWKRRGRRCREAGVDRSLITLRCSVRRRRETAVAMEKPTLSLKLLVDTVNQRVLFAEAGKDVVDFLFSLLALPLGTVTRLLASKGMVGSVGKLYGGLEVLDGTYVKAGFNKDVLLKPKVPAGTFGQSAFLLDGEHLQLPANKQKYYRCNDDRYSAGGYGRTCSSWSSYVTDALGTPCPSCSRPMRNELTYLSHKPQTDQVNAAGKGYVEEIVIYTVMDDLTVQPMSAISSIALLNKFRVLDVSSLEERTVQLGLEEASHLNQSPLLNLTLKLLVDKEKKKVLFAEAGKDVADFLFSLLALPLGTVTRLLAEKEMVGSVGKLYGSLERLDGTYLKAGVDRNTLLKPTIQSNTPCQTTFLLESSQSTAVKSFYRCDGGHYCNYVTDGTGARCPNCNRPMTDKITYVAPPKQKGTAADAGREGYVQGVVTYVVMDDLAVEPMSTISCITVLNRFQIKDLSSLEERTVELGFEEGLLMLKASLLSKTILSDVFLRTTISILEKKEDPLF</sequence>
<keyword evidence="3" id="KW-1185">Reference proteome</keyword>
<dbReference type="Proteomes" id="UP000652761">
    <property type="component" value="Unassembled WGS sequence"/>
</dbReference>
<proteinExistence type="predicted"/>
<protein>
    <recommendedName>
        <fullName evidence="4">DUF674 domain-containing protein</fullName>
    </recommendedName>
</protein>
<evidence type="ECO:0000313" key="3">
    <source>
        <dbReference type="Proteomes" id="UP000652761"/>
    </source>
</evidence>
<evidence type="ECO:0008006" key="4">
    <source>
        <dbReference type="Google" id="ProtNLM"/>
    </source>
</evidence>
<dbReference type="AlphaFoldDB" id="A0A843WHP3"/>
<feature type="compositionally biased region" description="Basic and acidic residues" evidence="1">
    <location>
        <begin position="21"/>
        <end position="31"/>
    </location>
</feature>
<gene>
    <name evidence="2" type="ORF">Taro_042157</name>
</gene>
<name>A0A843WHP3_COLES</name>
<evidence type="ECO:0000256" key="1">
    <source>
        <dbReference type="SAM" id="MobiDB-lite"/>
    </source>
</evidence>
<accession>A0A843WHP3</accession>
<dbReference type="PANTHER" id="PTHR33103:SF19">
    <property type="entry name" value="OS09G0544700 PROTEIN"/>
    <property type="match status" value="1"/>
</dbReference>
<feature type="region of interest" description="Disordered" evidence="1">
    <location>
        <begin position="19"/>
        <end position="42"/>
    </location>
</feature>